<dbReference type="Proteomes" id="UP000006718">
    <property type="component" value="Chromosome 16"/>
</dbReference>
<evidence type="ECO:0000313" key="3">
    <source>
        <dbReference type="Proteomes" id="UP000006718"/>
    </source>
</evidence>
<evidence type="ECO:0000256" key="1">
    <source>
        <dbReference type="SAM" id="MobiDB-lite"/>
    </source>
</evidence>
<dbReference type="OMA" id="GWCAGPR"/>
<name>A0A5F7ZV71_MACMU</name>
<reference evidence="2" key="3">
    <citation type="submission" date="2025-08" db="UniProtKB">
        <authorList>
            <consortium name="Ensembl"/>
        </authorList>
    </citation>
    <scope>IDENTIFICATION</scope>
    <source>
        <strain evidence="2">17573</strain>
    </source>
</reference>
<dbReference type="GeneTree" id="ENSGT00560000077692"/>
<reference evidence="2" key="2">
    <citation type="submission" date="2019-01" db="EMBL/GenBank/DDBJ databases">
        <authorList>
            <person name="Graves T."/>
            <person name="Eichler E.E."/>
            <person name="Wilson R.K."/>
        </authorList>
    </citation>
    <scope>NUCLEOTIDE SEQUENCE [LARGE SCALE GENOMIC DNA]</scope>
    <source>
        <strain evidence="2">17573</strain>
    </source>
</reference>
<feature type="region of interest" description="Disordered" evidence="1">
    <location>
        <begin position="85"/>
        <end position="167"/>
    </location>
</feature>
<evidence type="ECO:0000313" key="2">
    <source>
        <dbReference type="Ensembl" id="ENSMMUP00000068527.1"/>
    </source>
</evidence>
<feature type="compositionally biased region" description="Low complexity" evidence="1">
    <location>
        <begin position="148"/>
        <end position="157"/>
    </location>
</feature>
<feature type="compositionally biased region" description="Low complexity" evidence="1">
    <location>
        <begin position="85"/>
        <end position="101"/>
    </location>
</feature>
<dbReference type="Ensembl" id="ENSMMUT00000084660.1">
    <property type="protein sequence ID" value="ENSMMUP00000068527.1"/>
    <property type="gene ID" value="ENSMMUG00000050575.1"/>
</dbReference>
<feature type="region of interest" description="Disordered" evidence="1">
    <location>
        <begin position="1"/>
        <end position="73"/>
    </location>
</feature>
<reference evidence="3" key="1">
    <citation type="journal article" date="2007" name="Science">
        <title>Evolutionary and biomedical insights from the rhesus macaque genome.</title>
        <authorList>
            <person name="Gibbs R.A."/>
            <person name="Rogers J."/>
            <person name="Katze M.G."/>
            <person name="Bumgarner R."/>
            <person name="Weinstock G.M."/>
            <person name="Mardis E.R."/>
            <person name="Remington K.A."/>
            <person name="Strausberg R.L."/>
            <person name="Venter J.C."/>
            <person name="Wilson R.K."/>
            <person name="Batzer M.A."/>
            <person name="Bustamante C.D."/>
            <person name="Eichler E.E."/>
            <person name="Hahn M.W."/>
            <person name="Hardison R.C."/>
            <person name="Makova K.D."/>
            <person name="Miller W."/>
            <person name="Milosavljevic A."/>
            <person name="Palermo R.E."/>
            <person name="Siepel A."/>
            <person name="Sikela J.M."/>
            <person name="Attaway T."/>
            <person name="Bell S."/>
            <person name="Bernard K.E."/>
            <person name="Buhay C.J."/>
            <person name="Chandrabose M.N."/>
            <person name="Dao M."/>
            <person name="Davis C."/>
            <person name="Delehaunty K.D."/>
            <person name="Ding Y."/>
            <person name="Dinh H.H."/>
            <person name="Dugan-Rocha S."/>
            <person name="Fulton L.A."/>
            <person name="Gabisi R.A."/>
            <person name="Garner T.T."/>
            <person name="Godfrey J."/>
            <person name="Hawes A.C."/>
            <person name="Hernandez J."/>
            <person name="Hines S."/>
            <person name="Holder M."/>
            <person name="Hume J."/>
            <person name="Jhangiani S.N."/>
            <person name="Joshi V."/>
            <person name="Khan Z.M."/>
            <person name="Kirkness E.F."/>
            <person name="Cree A."/>
            <person name="Fowler R.G."/>
            <person name="Lee S."/>
            <person name="Lewis L.R."/>
            <person name="Li Z."/>
            <person name="Liu Y.-S."/>
            <person name="Moore S.M."/>
            <person name="Muzny D."/>
            <person name="Nazareth L.V."/>
            <person name="Ngo D.N."/>
            <person name="Okwuonu G.O."/>
            <person name="Pai G."/>
            <person name="Parker D."/>
            <person name="Paul H.A."/>
            <person name="Pfannkoch C."/>
            <person name="Pohl C.S."/>
            <person name="Rogers Y.-H.C."/>
            <person name="Ruiz S.J."/>
            <person name="Sabo A."/>
            <person name="Santibanez J."/>
            <person name="Schneider B.W."/>
            <person name="Smith S.M."/>
            <person name="Sodergren E."/>
            <person name="Svatek A.F."/>
            <person name="Utterback T.R."/>
            <person name="Vattathil S."/>
            <person name="Warren W."/>
            <person name="White C.S."/>
            <person name="Chinwalla A.T."/>
            <person name="Feng Y."/>
            <person name="Halpern A.L."/>
            <person name="Hillier L.W."/>
            <person name="Huang X."/>
            <person name="Minx P."/>
            <person name="Nelson J.O."/>
            <person name="Pepin K.H."/>
            <person name="Qin X."/>
            <person name="Sutton G.G."/>
            <person name="Venter E."/>
            <person name="Walenz B.P."/>
            <person name="Wallis J.W."/>
            <person name="Worley K.C."/>
            <person name="Yang S.-P."/>
            <person name="Jones S.M."/>
            <person name="Marra M.A."/>
            <person name="Rocchi M."/>
            <person name="Schein J.E."/>
            <person name="Baertsch R."/>
            <person name="Clarke L."/>
            <person name="Csuros M."/>
            <person name="Glasscock J."/>
            <person name="Harris R.A."/>
            <person name="Havlak P."/>
            <person name="Jackson A.R."/>
            <person name="Jiang H."/>
            <person name="Liu Y."/>
            <person name="Messina D.N."/>
            <person name="Shen Y."/>
            <person name="Song H.X.-Z."/>
            <person name="Wylie T."/>
            <person name="Zhang L."/>
            <person name="Birney E."/>
            <person name="Han K."/>
            <person name="Konkel M.K."/>
            <person name="Lee J."/>
            <person name="Smit A.F.A."/>
            <person name="Ullmer B."/>
            <person name="Wang H."/>
            <person name="Xing J."/>
            <person name="Burhans R."/>
            <person name="Cheng Z."/>
            <person name="Karro J.E."/>
            <person name="Ma J."/>
            <person name="Raney B."/>
            <person name="She X."/>
            <person name="Cox M.J."/>
            <person name="Demuth J.P."/>
            <person name="Dumas L.J."/>
            <person name="Han S.-G."/>
            <person name="Hopkins J."/>
            <person name="Karimpour-Fard A."/>
            <person name="Kim Y.H."/>
            <person name="Pollack J.R."/>
            <person name="Vinar T."/>
            <person name="Addo-Quaye C."/>
            <person name="Degenhardt J."/>
            <person name="Denby A."/>
            <person name="Hubisz M.J."/>
            <person name="Indap A."/>
            <person name="Kosiol C."/>
            <person name="Lahn B.T."/>
            <person name="Lawson H.A."/>
            <person name="Marklein A."/>
            <person name="Nielsen R."/>
            <person name="Vallender E.J."/>
            <person name="Clark A.G."/>
            <person name="Ferguson B."/>
            <person name="Hernandez R.D."/>
            <person name="Hirani K."/>
            <person name="Kehrer-Sawatzki H."/>
            <person name="Kolb J."/>
            <person name="Patil S."/>
            <person name="Pu L.-L."/>
            <person name="Ren Y."/>
            <person name="Smith D.G."/>
            <person name="Wheeler D.A."/>
            <person name="Schenck I."/>
            <person name="Ball E.V."/>
            <person name="Chen R."/>
            <person name="Cooper D.N."/>
            <person name="Giardine B."/>
            <person name="Hsu F."/>
            <person name="Kent W.J."/>
            <person name="Lesk A."/>
            <person name="Nelson D.L."/>
            <person name="O'brien W.E."/>
            <person name="Pruefer K."/>
            <person name="Stenson P.D."/>
            <person name="Wallace J.C."/>
            <person name="Ke H."/>
            <person name="Liu X.-M."/>
            <person name="Wang P."/>
            <person name="Xiang A.P."/>
            <person name="Yang F."/>
            <person name="Barber G.P."/>
            <person name="Haussler D."/>
            <person name="Karolchik D."/>
            <person name="Kern A.D."/>
            <person name="Kuhn R.M."/>
            <person name="Smith K.E."/>
            <person name="Zwieg A.S."/>
        </authorList>
    </citation>
    <scope>NUCLEOTIDE SEQUENCE [LARGE SCALE GENOMIC DNA]</scope>
    <source>
        <strain evidence="3">17573</strain>
    </source>
</reference>
<protein>
    <submittedName>
        <fullName evidence="2">Uncharacterized protein</fullName>
    </submittedName>
</protein>
<proteinExistence type="predicted"/>
<keyword evidence="3" id="KW-1185">Reference proteome</keyword>
<sequence length="204" mass="21235">LSPPPKLGTGAQAGPRSPAVRRRGPRAPSWGRPGRPAAHSPWACGPPHWGPQPGPHGEAAARPGPRSRWHRRCAAACGACAQRPGHQLQLPGAGAPQPGAACSCLGPRPQRTPRLVPSRPGWCAGPRRRHAPGTEPHAAPGRAPPPHAGASPGSRLPPGSPSLPLPAATWRTWGQESKVPGKILKAWDPFSLLSPFLLFPPLSP</sequence>
<dbReference type="Bgee" id="ENSMMUG00000050575">
    <property type="expression patterns" value="Expressed in hindlimb stylopod muscle and 3 other cell types or tissues"/>
</dbReference>
<dbReference type="AlphaFoldDB" id="A0A5F7ZV71"/>
<organism evidence="2 3">
    <name type="scientific">Macaca mulatta</name>
    <name type="common">Rhesus macaque</name>
    <dbReference type="NCBI Taxonomy" id="9544"/>
    <lineage>
        <taxon>Eukaryota</taxon>
        <taxon>Metazoa</taxon>
        <taxon>Chordata</taxon>
        <taxon>Craniata</taxon>
        <taxon>Vertebrata</taxon>
        <taxon>Euteleostomi</taxon>
        <taxon>Mammalia</taxon>
        <taxon>Eutheria</taxon>
        <taxon>Euarchontoglires</taxon>
        <taxon>Primates</taxon>
        <taxon>Haplorrhini</taxon>
        <taxon>Catarrhini</taxon>
        <taxon>Cercopithecidae</taxon>
        <taxon>Cercopithecinae</taxon>
        <taxon>Macaca</taxon>
    </lineage>
</organism>
<dbReference type="VEuPathDB" id="HostDB:ENSMMUG00000050575"/>
<dbReference type="InParanoid" id="A0A5F7ZV71"/>
<reference evidence="2" key="4">
    <citation type="submission" date="2025-09" db="UniProtKB">
        <authorList>
            <consortium name="Ensembl"/>
        </authorList>
    </citation>
    <scope>IDENTIFICATION</scope>
    <source>
        <strain evidence="2">17573</strain>
    </source>
</reference>
<accession>A0A5F7ZV71</accession>